<dbReference type="AlphaFoldDB" id="A0AAW6RN60"/>
<proteinExistence type="predicted"/>
<dbReference type="RefSeq" id="WP_279524293.1">
    <property type="nucleotide sequence ID" value="NZ_JARVII010000010.1"/>
</dbReference>
<reference evidence="1 2" key="1">
    <citation type="submission" date="2023-04" db="EMBL/GenBank/DDBJ databases">
        <title>Ottowia paracancer sp. nov., isolated from human stomach.</title>
        <authorList>
            <person name="Song Y."/>
        </authorList>
    </citation>
    <scope>NUCLEOTIDE SEQUENCE [LARGE SCALE GENOMIC DNA]</scope>
    <source>
        <strain evidence="1 2">10c7w1</strain>
    </source>
</reference>
<comment type="caution">
    <text evidence="1">The sequence shown here is derived from an EMBL/GenBank/DDBJ whole genome shotgun (WGS) entry which is preliminary data.</text>
</comment>
<accession>A0AAW6RN60</accession>
<dbReference type="Proteomes" id="UP001237156">
    <property type="component" value="Unassembled WGS sequence"/>
</dbReference>
<sequence>MNWSFLFSPVWLDANGSFIEDKTGKYRLDKDDLLIENISAGISVPNLAATVPTLLKQRKFV</sequence>
<dbReference type="EMBL" id="JARVII010000010">
    <property type="protein sequence ID" value="MDG9699387.1"/>
    <property type="molecule type" value="Genomic_DNA"/>
</dbReference>
<name>A0AAW6RN60_9BURK</name>
<protein>
    <submittedName>
        <fullName evidence="1">Uncharacterized protein</fullName>
    </submittedName>
</protein>
<gene>
    <name evidence="1" type="ORF">QB898_06585</name>
</gene>
<evidence type="ECO:0000313" key="1">
    <source>
        <dbReference type="EMBL" id="MDG9699387.1"/>
    </source>
</evidence>
<organism evidence="1 2">
    <name type="scientific">Ottowia cancrivicina</name>
    <dbReference type="NCBI Taxonomy" id="3040346"/>
    <lineage>
        <taxon>Bacteria</taxon>
        <taxon>Pseudomonadati</taxon>
        <taxon>Pseudomonadota</taxon>
        <taxon>Betaproteobacteria</taxon>
        <taxon>Burkholderiales</taxon>
        <taxon>Comamonadaceae</taxon>
        <taxon>Ottowia</taxon>
    </lineage>
</organism>
<keyword evidence="2" id="KW-1185">Reference proteome</keyword>
<evidence type="ECO:0000313" key="2">
    <source>
        <dbReference type="Proteomes" id="UP001237156"/>
    </source>
</evidence>